<gene>
    <name evidence="2" type="ORF">SNAT2548_LOCUS23829</name>
</gene>
<evidence type="ECO:0000313" key="3">
    <source>
        <dbReference type="Proteomes" id="UP000604046"/>
    </source>
</evidence>
<protein>
    <submittedName>
        <fullName evidence="2">Uncharacterized protein</fullName>
    </submittedName>
</protein>
<proteinExistence type="predicted"/>
<evidence type="ECO:0000313" key="2">
    <source>
        <dbReference type="EMBL" id="CAE7438357.1"/>
    </source>
</evidence>
<evidence type="ECO:0000256" key="1">
    <source>
        <dbReference type="SAM" id="MobiDB-lite"/>
    </source>
</evidence>
<keyword evidence="3" id="KW-1185">Reference proteome</keyword>
<dbReference type="EMBL" id="CAJNDS010002335">
    <property type="protein sequence ID" value="CAE7438357.1"/>
    <property type="molecule type" value="Genomic_DNA"/>
</dbReference>
<feature type="region of interest" description="Disordered" evidence="1">
    <location>
        <begin position="41"/>
        <end position="72"/>
    </location>
</feature>
<sequence>MTAAAAGQRRWAEWANFLLRRDGRSELLATERNIRAVVSVERSDNTQRAQSSPTATRKGRLGAKRAQEEREPPYALKAGADTVIEAAEGNRRAGLAGSHRMSCVTLQYEESVTAKGVGTAQFEGTQGCPELPAEEQTW</sequence>
<dbReference type="Proteomes" id="UP000604046">
    <property type="component" value="Unassembled WGS sequence"/>
</dbReference>
<dbReference type="AlphaFoldDB" id="A0A812RF58"/>
<name>A0A812RF58_9DINO</name>
<accession>A0A812RF58</accession>
<organism evidence="2 3">
    <name type="scientific">Symbiodinium natans</name>
    <dbReference type="NCBI Taxonomy" id="878477"/>
    <lineage>
        <taxon>Eukaryota</taxon>
        <taxon>Sar</taxon>
        <taxon>Alveolata</taxon>
        <taxon>Dinophyceae</taxon>
        <taxon>Suessiales</taxon>
        <taxon>Symbiodiniaceae</taxon>
        <taxon>Symbiodinium</taxon>
    </lineage>
</organism>
<feature type="compositionally biased region" description="Polar residues" evidence="1">
    <location>
        <begin position="46"/>
        <end position="55"/>
    </location>
</feature>
<comment type="caution">
    <text evidence="2">The sequence shown here is derived from an EMBL/GenBank/DDBJ whole genome shotgun (WGS) entry which is preliminary data.</text>
</comment>
<reference evidence="2" key="1">
    <citation type="submission" date="2021-02" db="EMBL/GenBank/DDBJ databases">
        <authorList>
            <person name="Dougan E. K."/>
            <person name="Rhodes N."/>
            <person name="Thang M."/>
            <person name="Chan C."/>
        </authorList>
    </citation>
    <scope>NUCLEOTIDE SEQUENCE</scope>
</reference>